<dbReference type="PANTHER" id="PTHR10858">
    <property type="entry name" value="DEOXYRIBONUCLEASE II"/>
    <property type="match status" value="1"/>
</dbReference>
<dbReference type="CDD" id="cd09120">
    <property type="entry name" value="PLDc_DNaseII_1"/>
    <property type="match status" value="1"/>
</dbReference>
<dbReference type="RefSeq" id="XP_034236348.1">
    <property type="nucleotide sequence ID" value="XM_034380457.1"/>
</dbReference>
<comment type="similarity">
    <text evidence="1">Belongs to the DNase II family.</text>
</comment>
<name>A0A6P8Y9L9_THRPL</name>
<evidence type="ECO:0000256" key="1">
    <source>
        <dbReference type="ARBA" id="ARBA00007527"/>
    </source>
</evidence>
<protein>
    <submittedName>
        <fullName evidence="5">Deoxyribonuclease-2-alpha</fullName>
    </submittedName>
</protein>
<dbReference type="GO" id="GO:0004531">
    <property type="term" value="F:deoxyribonuclease II activity"/>
    <property type="evidence" value="ECO:0007669"/>
    <property type="project" value="InterPro"/>
</dbReference>
<accession>A0A6P8Y9L9</accession>
<dbReference type="Pfam" id="PF03265">
    <property type="entry name" value="DNase_II"/>
    <property type="match status" value="1"/>
</dbReference>
<gene>
    <name evidence="5" type="primary">LOC117642367</name>
</gene>
<dbReference type="CTD" id="48228"/>
<evidence type="ECO:0000256" key="2">
    <source>
        <dbReference type="ARBA" id="ARBA00022801"/>
    </source>
</evidence>
<dbReference type="KEGG" id="tpal:117642367"/>
<dbReference type="PANTHER" id="PTHR10858:SF23">
    <property type="entry name" value="DEOXYRIBONUCLEASE II"/>
    <property type="match status" value="1"/>
</dbReference>
<keyword evidence="2" id="KW-0378">Hydrolase</keyword>
<dbReference type="FunCoup" id="A0A6P8Y9L9">
    <property type="interactions" value="83"/>
</dbReference>
<evidence type="ECO:0000313" key="4">
    <source>
        <dbReference type="Proteomes" id="UP000515158"/>
    </source>
</evidence>
<dbReference type="OrthoDB" id="10261598at2759"/>
<evidence type="ECO:0000256" key="3">
    <source>
        <dbReference type="SAM" id="SignalP"/>
    </source>
</evidence>
<dbReference type="Proteomes" id="UP000515158">
    <property type="component" value="Unplaced"/>
</dbReference>
<reference evidence="5" key="1">
    <citation type="submission" date="2025-08" db="UniProtKB">
        <authorList>
            <consortium name="RefSeq"/>
        </authorList>
    </citation>
    <scope>IDENTIFICATION</scope>
    <source>
        <tissue evidence="5">Total insect</tissue>
    </source>
</reference>
<keyword evidence="3" id="KW-0732">Signal</keyword>
<sequence>MGAPMGVRVLLCACIFLCPGIFGSTLQCRDENNLPVDWFVAIKLPRLKNSENVNVKNGVGYMFISSTSTNKSWTLSSLTVSDPNSIMGNTLRPLYDGQASKYARILYNDAPPHSPTSMTLGHTKGVAMGDSSSGFWLVHSVPHYPPEASSNVYSYPSTGMMYGQSFLCITLLPKDLNIIGYQLMYNEPYIYDAEVPQTLSGSMPNFTAAAKGEHIPSAPWFHAEQFSSIDGIPFTSFAKSKNFGKDLYADWVAQTLKTDLLVETWNHGPGAKMQSECGKPYKVENVESMDLKNFSFNTGEDHSKWAVSSKEYQAWICIGDINRMEHQKQRGGGTVCFQSTQLFHAFHDSIENLDVCPAGTMSL</sequence>
<evidence type="ECO:0000313" key="5">
    <source>
        <dbReference type="RefSeq" id="XP_034236348.1"/>
    </source>
</evidence>
<dbReference type="CDD" id="cd09121">
    <property type="entry name" value="PLDc_DNaseII_2"/>
    <property type="match status" value="1"/>
</dbReference>
<organism evidence="5">
    <name type="scientific">Thrips palmi</name>
    <name type="common">Melon thrips</name>
    <dbReference type="NCBI Taxonomy" id="161013"/>
    <lineage>
        <taxon>Eukaryota</taxon>
        <taxon>Metazoa</taxon>
        <taxon>Ecdysozoa</taxon>
        <taxon>Arthropoda</taxon>
        <taxon>Hexapoda</taxon>
        <taxon>Insecta</taxon>
        <taxon>Pterygota</taxon>
        <taxon>Neoptera</taxon>
        <taxon>Paraneoptera</taxon>
        <taxon>Thysanoptera</taxon>
        <taxon>Terebrantia</taxon>
        <taxon>Thripoidea</taxon>
        <taxon>Thripidae</taxon>
        <taxon>Thrips</taxon>
    </lineage>
</organism>
<dbReference type="GO" id="GO:0006309">
    <property type="term" value="P:apoptotic DNA fragmentation"/>
    <property type="evidence" value="ECO:0007669"/>
    <property type="project" value="TreeGrafter"/>
</dbReference>
<feature type="chain" id="PRO_5028484740" evidence="3">
    <location>
        <begin position="24"/>
        <end position="363"/>
    </location>
</feature>
<keyword evidence="4" id="KW-1185">Reference proteome</keyword>
<dbReference type="InterPro" id="IPR004947">
    <property type="entry name" value="DNase_II"/>
</dbReference>
<dbReference type="GeneID" id="117642367"/>
<proteinExistence type="inferred from homology"/>
<feature type="signal peptide" evidence="3">
    <location>
        <begin position="1"/>
        <end position="23"/>
    </location>
</feature>
<dbReference type="AlphaFoldDB" id="A0A6P8Y9L9"/>
<dbReference type="InParanoid" id="A0A6P8Y9L9"/>